<dbReference type="Proteomes" id="UP001295469">
    <property type="component" value="Chromosome A08"/>
</dbReference>
<name>A0A078FIL4_BRANA</name>
<dbReference type="EMBL" id="HG994362">
    <property type="protein sequence ID" value="CAF2245172.1"/>
    <property type="molecule type" value="Genomic_DNA"/>
</dbReference>
<dbReference type="Gramene" id="CDY14280">
    <property type="protein sequence ID" value="CDY14280"/>
    <property type="gene ID" value="GSBRNA2T00078868001"/>
</dbReference>
<keyword evidence="2" id="KW-0732">Signal</keyword>
<dbReference type="PaxDb" id="3708-A0A078FIL4"/>
<sequence length="435" mass="49517">MKISKTSSLVMTLLSIMLCFLRAKSQGVYCSNPYQLCFQKYILCPAECPSTGAATNNKVCYVDCRNILCTSECRRASLNCNRPGPACNDPRLIAGDENVVYFYGKSKEHFSLVSDPDLQINARFTGHRPAGRSRDFTWVQALGFLFNSQKFSLEATKVATWDDSIDHLRFSFDGQDLIIPEEILSTWYSPKKDIKIRRATKMNRVTVTIKDKAEIMVNVVPVTKEDDRIQSYKVPSDDCLAHLEVQFRFLNLSPRLKEEHVDAGTSSFTDYEESPFDNTSGSTKNDPVERLHRRRVSDLQSAFHFHFMIFVGTLFSRPNITSSTPSQVHIYAHTLSQSSHFGTTDLAHSMFVQTWRFKLLVWSPRLSLSVKMEHSGLFGAYITDRVKSEQSSSSLRFKREHSLRTLAFRAQTAATSSPSLSQRIQDTSRFNNIFL</sequence>
<organism evidence="4 5">
    <name type="scientific">Brassica napus</name>
    <name type="common">Rape</name>
    <dbReference type="NCBI Taxonomy" id="3708"/>
    <lineage>
        <taxon>Eukaryota</taxon>
        <taxon>Viridiplantae</taxon>
        <taxon>Streptophyta</taxon>
        <taxon>Embryophyta</taxon>
        <taxon>Tracheophyta</taxon>
        <taxon>Spermatophyta</taxon>
        <taxon>Magnoliopsida</taxon>
        <taxon>eudicotyledons</taxon>
        <taxon>Gunneridae</taxon>
        <taxon>Pentapetalae</taxon>
        <taxon>rosids</taxon>
        <taxon>malvids</taxon>
        <taxon>Brassicales</taxon>
        <taxon>Brassicaceae</taxon>
        <taxon>Brassiceae</taxon>
        <taxon>Brassica</taxon>
    </lineage>
</organism>
<evidence type="ECO:0000313" key="5">
    <source>
        <dbReference type="Proteomes" id="UP000028999"/>
    </source>
</evidence>
<gene>
    <name evidence="4" type="primary">BnaA08g14110D</name>
    <name evidence="3" type="ORF">DARMORV10_A08P20490.1</name>
    <name evidence="4" type="ORF">GSBRNA2T00078868001</name>
</gene>
<feature type="signal peptide" evidence="2">
    <location>
        <begin position="1"/>
        <end position="25"/>
    </location>
</feature>
<dbReference type="STRING" id="3708.A0A078FIL4"/>
<evidence type="ECO:0000313" key="4">
    <source>
        <dbReference type="EMBL" id="CDY14280.1"/>
    </source>
</evidence>
<dbReference type="PANTHER" id="PTHR31656">
    <property type="entry name" value="ROOT CAP DOMAIN-CONTAINING PROTEIN"/>
    <property type="match status" value="1"/>
</dbReference>
<evidence type="ECO:0000256" key="2">
    <source>
        <dbReference type="SAM" id="SignalP"/>
    </source>
</evidence>
<dbReference type="Proteomes" id="UP000028999">
    <property type="component" value="Unassembled WGS sequence"/>
</dbReference>
<dbReference type="AlphaFoldDB" id="A0A078FIL4"/>
<reference evidence="3" key="3">
    <citation type="submission" date="2021-01" db="EMBL/GenBank/DDBJ databases">
        <authorList>
            <consortium name="Genoscope - CEA"/>
            <person name="William W."/>
        </authorList>
    </citation>
    <scope>NUCLEOTIDE SEQUENCE</scope>
</reference>
<proteinExistence type="predicted"/>
<protein>
    <submittedName>
        <fullName evidence="3">(rape) hypothetical protein</fullName>
    </submittedName>
    <submittedName>
        <fullName evidence="4">BnaA08g14110D protein</fullName>
    </submittedName>
</protein>
<evidence type="ECO:0000313" key="3">
    <source>
        <dbReference type="EMBL" id="CAF2245172.1"/>
    </source>
</evidence>
<feature type="compositionally biased region" description="Polar residues" evidence="1">
    <location>
        <begin position="276"/>
        <end position="285"/>
    </location>
</feature>
<accession>A0A078FIL4</accession>
<feature type="chain" id="PRO_5040665304" evidence="2">
    <location>
        <begin position="26"/>
        <end position="435"/>
    </location>
</feature>
<reference evidence="4" key="2">
    <citation type="submission" date="2014-06" db="EMBL/GenBank/DDBJ databases">
        <authorList>
            <person name="Genoscope - CEA"/>
        </authorList>
    </citation>
    <scope>NUCLEOTIDE SEQUENCE</scope>
</reference>
<reference evidence="4 5" key="1">
    <citation type="journal article" date="2014" name="Science">
        <title>Plant genetics. Early allopolyploid evolution in the post-Neolithic Brassica napus oilseed genome.</title>
        <authorList>
            <person name="Chalhoub B."/>
            <person name="Denoeud F."/>
            <person name="Liu S."/>
            <person name="Parkin I.A."/>
            <person name="Tang H."/>
            <person name="Wang X."/>
            <person name="Chiquet J."/>
            <person name="Belcram H."/>
            <person name="Tong C."/>
            <person name="Samans B."/>
            <person name="Correa M."/>
            <person name="Da Silva C."/>
            <person name="Just J."/>
            <person name="Falentin C."/>
            <person name="Koh C.S."/>
            <person name="Le Clainche I."/>
            <person name="Bernard M."/>
            <person name="Bento P."/>
            <person name="Noel B."/>
            <person name="Labadie K."/>
            <person name="Alberti A."/>
            <person name="Charles M."/>
            <person name="Arnaud D."/>
            <person name="Guo H."/>
            <person name="Daviaud C."/>
            <person name="Alamery S."/>
            <person name="Jabbari K."/>
            <person name="Zhao M."/>
            <person name="Edger P.P."/>
            <person name="Chelaifa H."/>
            <person name="Tack D."/>
            <person name="Lassalle G."/>
            <person name="Mestiri I."/>
            <person name="Schnel N."/>
            <person name="Le Paslier M.C."/>
            <person name="Fan G."/>
            <person name="Renault V."/>
            <person name="Bayer P.E."/>
            <person name="Golicz A.A."/>
            <person name="Manoli S."/>
            <person name="Lee T.H."/>
            <person name="Thi V.H."/>
            <person name="Chalabi S."/>
            <person name="Hu Q."/>
            <person name="Fan C."/>
            <person name="Tollenaere R."/>
            <person name="Lu Y."/>
            <person name="Battail C."/>
            <person name="Shen J."/>
            <person name="Sidebottom C.H."/>
            <person name="Wang X."/>
            <person name="Canaguier A."/>
            <person name="Chauveau A."/>
            <person name="Berard A."/>
            <person name="Deniot G."/>
            <person name="Guan M."/>
            <person name="Liu Z."/>
            <person name="Sun F."/>
            <person name="Lim Y.P."/>
            <person name="Lyons E."/>
            <person name="Town C.D."/>
            <person name="Bancroft I."/>
            <person name="Wang X."/>
            <person name="Meng J."/>
            <person name="Ma J."/>
            <person name="Pires J.C."/>
            <person name="King G.J."/>
            <person name="Brunel D."/>
            <person name="Delourme R."/>
            <person name="Renard M."/>
            <person name="Aury J.M."/>
            <person name="Adams K.L."/>
            <person name="Batley J."/>
            <person name="Snowdon R.J."/>
            <person name="Tost J."/>
            <person name="Edwards D."/>
            <person name="Zhou Y."/>
            <person name="Hua W."/>
            <person name="Sharpe A.G."/>
            <person name="Paterson A.H."/>
            <person name="Guan C."/>
            <person name="Wincker P."/>
        </authorList>
    </citation>
    <scope>NUCLEOTIDE SEQUENCE [LARGE SCALE GENOMIC DNA]</scope>
    <source>
        <strain evidence="5">cv. Darmor-bzh</strain>
    </source>
</reference>
<keyword evidence="5" id="KW-1185">Reference proteome</keyword>
<evidence type="ECO:0000256" key="1">
    <source>
        <dbReference type="SAM" id="MobiDB-lite"/>
    </source>
</evidence>
<dbReference type="EMBL" id="LK032041">
    <property type="protein sequence ID" value="CDY14280.1"/>
    <property type="molecule type" value="Genomic_DNA"/>
</dbReference>
<dbReference type="OMA" id="QVHIYAH"/>
<feature type="region of interest" description="Disordered" evidence="1">
    <location>
        <begin position="264"/>
        <end position="289"/>
    </location>
</feature>